<organism evidence="2 3">
    <name type="scientific">Paramicrobacterium agarici</name>
    <dbReference type="NCBI Taxonomy" id="630514"/>
    <lineage>
        <taxon>Bacteria</taxon>
        <taxon>Bacillati</taxon>
        <taxon>Actinomycetota</taxon>
        <taxon>Actinomycetes</taxon>
        <taxon>Micrococcales</taxon>
        <taxon>Microbacteriaceae</taxon>
        <taxon>Paramicrobacterium</taxon>
    </lineage>
</organism>
<keyword evidence="1" id="KW-0472">Membrane</keyword>
<accession>A0A2A9E0F4</accession>
<dbReference type="EMBL" id="PDJE01000001">
    <property type="protein sequence ID" value="PFG31855.1"/>
    <property type="molecule type" value="Genomic_DNA"/>
</dbReference>
<keyword evidence="3" id="KW-1185">Reference proteome</keyword>
<evidence type="ECO:0000256" key="1">
    <source>
        <dbReference type="SAM" id="Phobius"/>
    </source>
</evidence>
<dbReference type="Proteomes" id="UP000221369">
    <property type="component" value="Unassembled WGS sequence"/>
</dbReference>
<comment type="caution">
    <text evidence="2">The sequence shown here is derived from an EMBL/GenBank/DDBJ whole genome shotgun (WGS) entry which is preliminary data.</text>
</comment>
<feature type="transmembrane region" description="Helical" evidence="1">
    <location>
        <begin position="78"/>
        <end position="102"/>
    </location>
</feature>
<dbReference type="AlphaFoldDB" id="A0A2A9E0F4"/>
<evidence type="ECO:0000313" key="3">
    <source>
        <dbReference type="Proteomes" id="UP000221369"/>
    </source>
</evidence>
<feature type="transmembrane region" description="Helical" evidence="1">
    <location>
        <begin position="137"/>
        <end position="157"/>
    </location>
</feature>
<reference evidence="2 3" key="1">
    <citation type="submission" date="2017-10" db="EMBL/GenBank/DDBJ databases">
        <title>Sequencing the genomes of 1000 actinobacteria strains.</title>
        <authorList>
            <person name="Klenk H.-P."/>
        </authorList>
    </citation>
    <scope>NUCLEOTIDE SEQUENCE [LARGE SCALE GENOMIC DNA]</scope>
    <source>
        <strain evidence="2 3">DSM 21798</strain>
    </source>
</reference>
<protein>
    <recommendedName>
        <fullName evidence="4">DUF2569 family protein</fullName>
    </recommendedName>
</protein>
<sequence length="180" mass="19703">MTDDTRIEPSGPTAVEQTATRVRWSDVPAPLKWLVPAVGVGIFLLIALPVAMIIGRDGFLADSIRATNPTLEPRLMEFAINASIIYAVVLHAVDVVLSIWLVIKVLQGRQWARIALSAYLVIATFFSLYSAAAGSAYLWAVIPGDSIHVIMLILLWAPRSVRQFFAMHSGQRQNPQGQPA</sequence>
<dbReference type="RefSeq" id="WP_098408810.1">
    <property type="nucleotide sequence ID" value="NZ_PDJE01000001.1"/>
</dbReference>
<evidence type="ECO:0008006" key="4">
    <source>
        <dbReference type="Google" id="ProtNLM"/>
    </source>
</evidence>
<name>A0A2A9E0F4_9MICO</name>
<proteinExistence type="predicted"/>
<gene>
    <name evidence="2" type="ORF">ATJ78_2837</name>
</gene>
<feature type="transmembrane region" description="Helical" evidence="1">
    <location>
        <begin position="33"/>
        <end position="54"/>
    </location>
</feature>
<feature type="transmembrane region" description="Helical" evidence="1">
    <location>
        <begin position="114"/>
        <end position="131"/>
    </location>
</feature>
<evidence type="ECO:0000313" key="2">
    <source>
        <dbReference type="EMBL" id="PFG31855.1"/>
    </source>
</evidence>
<keyword evidence="1" id="KW-0812">Transmembrane</keyword>
<keyword evidence="1" id="KW-1133">Transmembrane helix</keyword>